<name>A0AAD6SUC6_9AGAR</name>
<dbReference type="Pfam" id="PF05699">
    <property type="entry name" value="Dimer_Tnp_hAT"/>
    <property type="match status" value="1"/>
</dbReference>
<comment type="caution">
    <text evidence="2">The sequence shown here is derived from an EMBL/GenBank/DDBJ whole genome shotgun (WGS) entry which is preliminary data.</text>
</comment>
<sequence length="288" mass="31783">MPSLKEGETFDPKKYPDLFKILRASARAILKGEQARTGKSSKADADRLTEQLIRWAVGLPPFHQRTYSTADENPLEYWKGLKRDSNADVLATVAIIIFSIMPSELCDERTASFLGWVNAARRSSITPEHLVGSAQLSQWYKFGLTEGNYTHKATANVKVSEVGSSSTILSAPSLLDLLNDENIAPQDVDREALEKALFDLPDPYDLDETLRVDRTISADLPQAAQSTPPMVYRSSVHWAVSDYVRLDSVALAELILPKNKESTAPEVVGTTEAATAAVQDEDWDVDDT</sequence>
<protein>
    <recommendedName>
        <fullName evidence="1">HAT C-terminal dimerisation domain-containing protein</fullName>
    </recommendedName>
</protein>
<dbReference type="InterPro" id="IPR008906">
    <property type="entry name" value="HATC_C_dom"/>
</dbReference>
<proteinExistence type="predicted"/>
<dbReference type="Proteomes" id="UP001218188">
    <property type="component" value="Unassembled WGS sequence"/>
</dbReference>
<evidence type="ECO:0000259" key="1">
    <source>
        <dbReference type="Pfam" id="PF05699"/>
    </source>
</evidence>
<evidence type="ECO:0000313" key="2">
    <source>
        <dbReference type="EMBL" id="KAJ7033988.1"/>
    </source>
</evidence>
<dbReference type="AlphaFoldDB" id="A0AAD6SUC6"/>
<keyword evidence="3" id="KW-1185">Reference proteome</keyword>
<feature type="domain" description="HAT C-terminal dimerisation" evidence="1">
    <location>
        <begin position="70"/>
        <end position="130"/>
    </location>
</feature>
<evidence type="ECO:0000313" key="3">
    <source>
        <dbReference type="Proteomes" id="UP001218188"/>
    </source>
</evidence>
<accession>A0AAD6SUC6</accession>
<gene>
    <name evidence="2" type="ORF">C8F04DRAFT_1183736</name>
</gene>
<organism evidence="2 3">
    <name type="scientific">Mycena alexandri</name>
    <dbReference type="NCBI Taxonomy" id="1745969"/>
    <lineage>
        <taxon>Eukaryota</taxon>
        <taxon>Fungi</taxon>
        <taxon>Dikarya</taxon>
        <taxon>Basidiomycota</taxon>
        <taxon>Agaricomycotina</taxon>
        <taxon>Agaricomycetes</taxon>
        <taxon>Agaricomycetidae</taxon>
        <taxon>Agaricales</taxon>
        <taxon>Marasmiineae</taxon>
        <taxon>Mycenaceae</taxon>
        <taxon>Mycena</taxon>
    </lineage>
</organism>
<dbReference type="GO" id="GO:0046983">
    <property type="term" value="F:protein dimerization activity"/>
    <property type="evidence" value="ECO:0007669"/>
    <property type="project" value="InterPro"/>
</dbReference>
<dbReference type="EMBL" id="JARJCM010000061">
    <property type="protein sequence ID" value="KAJ7033988.1"/>
    <property type="molecule type" value="Genomic_DNA"/>
</dbReference>
<reference evidence="2" key="1">
    <citation type="submission" date="2023-03" db="EMBL/GenBank/DDBJ databases">
        <title>Massive genome expansion in bonnet fungi (Mycena s.s.) driven by repeated elements and novel gene families across ecological guilds.</title>
        <authorList>
            <consortium name="Lawrence Berkeley National Laboratory"/>
            <person name="Harder C.B."/>
            <person name="Miyauchi S."/>
            <person name="Viragh M."/>
            <person name="Kuo A."/>
            <person name="Thoen E."/>
            <person name="Andreopoulos B."/>
            <person name="Lu D."/>
            <person name="Skrede I."/>
            <person name="Drula E."/>
            <person name="Henrissat B."/>
            <person name="Morin E."/>
            <person name="Kohler A."/>
            <person name="Barry K."/>
            <person name="LaButti K."/>
            <person name="Morin E."/>
            <person name="Salamov A."/>
            <person name="Lipzen A."/>
            <person name="Mereny Z."/>
            <person name="Hegedus B."/>
            <person name="Baldrian P."/>
            <person name="Stursova M."/>
            <person name="Weitz H."/>
            <person name="Taylor A."/>
            <person name="Grigoriev I.V."/>
            <person name="Nagy L.G."/>
            <person name="Martin F."/>
            <person name="Kauserud H."/>
        </authorList>
    </citation>
    <scope>NUCLEOTIDE SEQUENCE</scope>
    <source>
        <strain evidence="2">CBHHK200</strain>
    </source>
</reference>